<feature type="transmembrane region" description="Helical" evidence="5">
    <location>
        <begin position="67"/>
        <end position="90"/>
    </location>
</feature>
<dbReference type="AlphaFoldDB" id="A0A7W7GPF6"/>
<organism evidence="8 9">
    <name type="scientific">Micrococcus cohnii</name>
    <dbReference type="NCBI Taxonomy" id="993416"/>
    <lineage>
        <taxon>Bacteria</taxon>
        <taxon>Bacillati</taxon>
        <taxon>Actinomycetota</taxon>
        <taxon>Actinomycetes</taxon>
        <taxon>Micrococcales</taxon>
        <taxon>Micrococcaceae</taxon>
        <taxon>Micrococcus</taxon>
    </lineage>
</organism>
<evidence type="ECO:0000256" key="5">
    <source>
        <dbReference type="SAM" id="Phobius"/>
    </source>
</evidence>
<gene>
    <name evidence="8" type="ORF">HDA30_001399</name>
</gene>
<dbReference type="GO" id="GO:0046983">
    <property type="term" value="F:protein dimerization activity"/>
    <property type="evidence" value="ECO:0007669"/>
    <property type="project" value="InterPro"/>
</dbReference>
<evidence type="ECO:0000256" key="1">
    <source>
        <dbReference type="ARBA" id="ARBA00022679"/>
    </source>
</evidence>
<dbReference type="InterPro" id="IPR050482">
    <property type="entry name" value="Sensor_HK_TwoCompSys"/>
</dbReference>
<dbReference type="EMBL" id="JACHNA010000001">
    <property type="protein sequence ID" value="MBB4735891.1"/>
    <property type="molecule type" value="Genomic_DNA"/>
</dbReference>
<dbReference type="Proteomes" id="UP000540191">
    <property type="component" value="Unassembled WGS sequence"/>
</dbReference>
<dbReference type="GO" id="GO:0016020">
    <property type="term" value="C:membrane"/>
    <property type="evidence" value="ECO:0007669"/>
    <property type="project" value="InterPro"/>
</dbReference>
<accession>A0A7W7GPF6</accession>
<keyword evidence="9" id="KW-1185">Reference proteome</keyword>
<keyword evidence="3" id="KW-0902">Two-component regulatory system</keyword>
<keyword evidence="5" id="KW-0812">Transmembrane</keyword>
<feature type="transmembrane region" description="Helical" evidence="5">
    <location>
        <begin position="129"/>
        <end position="147"/>
    </location>
</feature>
<feature type="transmembrane region" description="Helical" evidence="5">
    <location>
        <begin position="184"/>
        <end position="202"/>
    </location>
</feature>
<sequence>MSHVSAVPAADEDATAPGLRPTGVLPQAVSSVRDMRRLWWYTAGGLIVFAVWIAVFLAVVLVHPSRAGLPIGAVTVALLLACLGGQGALIRRHRRLEEEQTPGLRLVTATLVPALAVAGLPLLRPVFSGWPVLSSWLTVCLLSTVVVPRWRSPVLTFGAATTAAIAAIAVLRDPAGPQDSALGLAIWWVMIPLVVLPSVWFWRIALRLEQARGQAAELAVLGERLRFAADLHDVQGHHLQVVALHAELAERLLEAGDPDRAAAALAQVRGQAAEALGETRALVSDLRRVSLAQEIDNARAVLEAAGSRVRVDLEGEATRLGETAERVLGLAVREATTNVLRHARAGRVDLRLEADGPDQSRLSVVNDGAPGRVSEDSALDAGVGVGTGLAALAERAEAAGGSLRTGPGAGGGFSVQVTVPRAGREGGRP</sequence>
<feature type="domain" description="Signal transduction histidine kinase subgroup 3 dimerisation and phosphoacceptor" evidence="7">
    <location>
        <begin position="223"/>
        <end position="289"/>
    </location>
</feature>
<dbReference type="Gene3D" id="1.20.5.1930">
    <property type="match status" value="1"/>
</dbReference>
<proteinExistence type="predicted"/>
<protein>
    <submittedName>
        <fullName evidence="8">Two-component system sensor histidine kinase DesK</fullName>
        <ecNumber evidence="8">2.7.13.3</ecNumber>
    </submittedName>
</protein>
<comment type="caution">
    <text evidence="8">The sequence shown here is derived from an EMBL/GenBank/DDBJ whole genome shotgun (WGS) entry which is preliminary data.</text>
</comment>
<name>A0A7W7GPF6_9MICC</name>
<keyword evidence="2 8" id="KW-0418">Kinase</keyword>
<evidence type="ECO:0000256" key="4">
    <source>
        <dbReference type="SAM" id="MobiDB-lite"/>
    </source>
</evidence>
<feature type="transmembrane region" description="Helical" evidence="5">
    <location>
        <begin position="102"/>
        <end position="123"/>
    </location>
</feature>
<dbReference type="Pfam" id="PF02518">
    <property type="entry name" value="HATPase_c"/>
    <property type="match status" value="1"/>
</dbReference>
<dbReference type="GO" id="GO:0000155">
    <property type="term" value="F:phosphorelay sensor kinase activity"/>
    <property type="evidence" value="ECO:0007669"/>
    <property type="project" value="InterPro"/>
</dbReference>
<dbReference type="PANTHER" id="PTHR24421">
    <property type="entry name" value="NITRATE/NITRITE SENSOR PROTEIN NARX-RELATED"/>
    <property type="match status" value="1"/>
</dbReference>
<dbReference type="EC" id="2.7.13.3" evidence="8"/>
<evidence type="ECO:0000313" key="9">
    <source>
        <dbReference type="Proteomes" id="UP000540191"/>
    </source>
</evidence>
<feature type="region of interest" description="Disordered" evidence="4">
    <location>
        <begin position="358"/>
        <end position="378"/>
    </location>
</feature>
<dbReference type="InterPro" id="IPR003594">
    <property type="entry name" value="HATPase_dom"/>
</dbReference>
<evidence type="ECO:0000259" key="6">
    <source>
        <dbReference type="Pfam" id="PF02518"/>
    </source>
</evidence>
<feature type="transmembrane region" description="Helical" evidence="5">
    <location>
        <begin position="154"/>
        <end position="172"/>
    </location>
</feature>
<keyword evidence="1 8" id="KW-0808">Transferase</keyword>
<dbReference type="Pfam" id="PF07730">
    <property type="entry name" value="HisKA_3"/>
    <property type="match status" value="1"/>
</dbReference>
<evidence type="ECO:0000256" key="2">
    <source>
        <dbReference type="ARBA" id="ARBA00022777"/>
    </source>
</evidence>
<reference evidence="8 9" key="1">
    <citation type="submission" date="2020-08" db="EMBL/GenBank/DDBJ databases">
        <title>Sequencing the genomes of 1000 actinobacteria strains.</title>
        <authorList>
            <person name="Klenk H.-P."/>
        </authorList>
    </citation>
    <scope>NUCLEOTIDE SEQUENCE [LARGE SCALE GENOMIC DNA]</scope>
    <source>
        <strain evidence="8 9">DSM 23974</strain>
    </source>
</reference>
<dbReference type="InterPro" id="IPR011712">
    <property type="entry name" value="Sig_transdc_His_kin_sub3_dim/P"/>
</dbReference>
<dbReference type="SUPFAM" id="SSF55874">
    <property type="entry name" value="ATPase domain of HSP90 chaperone/DNA topoisomerase II/histidine kinase"/>
    <property type="match status" value="1"/>
</dbReference>
<evidence type="ECO:0000313" key="8">
    <source>
        <dbReference type="EMBL" id="MBB4735891.1"/>
    </source>
</evidence>
<keyword evidence="5" id="KW-0472">Membrane</keyword>
<dbReference type="Gene3D" id="3.30.565.10">
    <property type="entry name" value="Histidine kinase-like ATPase, C-terminal domain"/>
    <property type="match status" value="1"/>
</dbReference>
<feature type="transmembrane region" description="Helical" evidence="5">
    <location>
        <begin position="38"/>
        <end position="61"/>
    </location>
</feature>
<dbReference type="RefSeq" id="WP_184241497.1">
    <property type="nucleotide sequence ID" value="NZ_JACHNA010000001.1"/>
</dbReference>
<evidence type="ECO:0000259" key="7">
    <source>
        <dbReference type="Pfam" id="PF07730"/>
    </source>
</evidence>
<evidence type="ECO:0000256" key="3">
    <source>
        <dbReference type="ARBA" id="ARBA00023012"/>
    </source>
</evidence>
<feature type="region of interest" description="Disordered" evidence="4">
    <location>
        <begin position="401"/>
        <end position="429"/>
    </location>
</feature>
<feature type="domain" description="Histidine kinase/HSP90-like ATPase" evidence="6">
    <location>
        <begin position="326"/>
        <end position="421"/>
    </location>
</feature>
<keyword evidence="5" id="KW-1133">Transmembrane helix</keyword>
<dbReference type="InterPro" id="IPR036890">
    <property type="entry name" value="HATPase_C_sf"/>
</dbReference>
<dbReference type="PANTHER" id="PTHR24421:SF63">
    <property type="entry name" value="SENSOR HISTIDINE KINASE DESK"/>
    <property type="match status" value="1"/>
</dbReference>